<name>A0AC35F8K5_9BILA</name>
<dbReference type="Proteomes" id="UP000887580">
    <property type="component" value="Unplaced"/>
</dbReference>
<proteinExistence type="predicted"/>
<dbReference type="WBParaSite" id="PS1159_v2.g14943.t1">
    <property type="protein sequence ID" value="PS1159_v2.g14943.t1"/>
    <property type="gene ID" value="PS1159_v2.g14943"/>
</dbReference>
<accession>A0AC35F8K5</accession>
<organism evidence="1 2">
    <name type="scientific">Panagrolaimus sp. PS1159</name>
    <dbReference type="NCBI Taxonomy" id="55785"/>
    <lineage>
        <taxon>Eukaryota</taxon>
        <taxon>Metazoa</taxon>
        <taxon>Ecdysozoa</taxon>
        <taxon>Nematoda</taxon>
        <taxon>Chromadorea</taxon>
        <taxon>Rhabditida</taxon>
        <taxon>Tylenchina</taxon>
        <taxon>Panagrolaimomorpha</taxon>
        <taxon>Panagrolaimoidea</taxon>
        <taxon>Panagrolaimidae</taxon>
        <taxon>Panagrolaimus</taxon>
    </lineage>
</organism>
<protein>
    <submittedName>
        <fullName evidence="2">Uncharacterized protein</fullName>
    </submittedName>
</protein>
<evidence type="ECO:0000313" key="2">
    <source>
        <dbReference type="WBParaSite" id="PS1159_v2.g14943.t1"/>
    </source>
</evidence>
<reference evidence="2" key="1">
    <citation type="submission" date="2022-11" db="UniProtKB">
        <authorList>
            <consortium name="WormBaseParasite"/>
        </authorList>
    </citation>
    <scope>IDENTIFICATION</scope>
</reference>
<sequence>MTKKNKKPKKNRITFEIQQHGSQYQMKLLLLFLWRGIKDGCKFKLGTEIKAAEKFDDLVFYHKNVGEERYRVRYLQAKNSMHDNSLLKYDDFITTQYKARCNLKKYFTSFQKIKQKVIGGDIQDYIIGTNIALPELVLRNADGDSLEFQEVTKMDNFFTSSDPCKWKRYKLIEQSALSNPKLKEIFENSTNLGLLAEELSNAIYKPKNDEDDKNDDGDNTMEVDQNIEKESDNKKVNLD</sequence>
<evidence type="ECO:0000313" key="1">
    <source>
        <dbReference type="Proteomes" id="UP000887580"/>
    </source>
</evidence>